<sequence length="243" mass="27218">MPVSPQQNSGGSELAHPSSLLPNHGYGPFPRPNDIRRREHLQRYHPIVAGSLVESWLESPEPVHNFPQTPKRREISFLRPNDIRRINHVQGHHPVVPKAPPQRAKTSPLKLQHGTLIGNSKTSPWLIQWKLNHESKSGGWIVQHIQANFTGAGNFDYWEAWQVPAHSRSTKTLIVFGYDDMFRGLTGSHIHSSARFYDGLQLPGSFTVHPAGFPAGVLRATTVDPHLPLKHATAADNRNWTSP</sequence>
<reference evidence="2 3" key="1">
    <citation type="submission" date="2020-08" db="EMBL/GenBank/DDBJ databases">
        <title>Genomic Encyclopedia of Type Strains, Phase IV (KMG-V): Genome sequencing to study the core and pangenomes of soil and plant-associated prokaryotes.</title>
        <authorList>
            <person name="Whitman W."/>
        </authorList>
    </citation>
    <scope>NUCLEOTIDE SEQUENCE [LARGE SCALE GENOMIC DNA]</scope>
    <source>
        <strain evidence="2 3">X5P3</strain>
    </source>
</reference>
<comment type="caution">
    <text evidence="2">The sequence shown here is derived from an EMBL/GenBank/DDBJ whole genome shotgun (WGS) entry which is preliminary data.</text>
</comment>
<evidence type="ECO:0000256" key="1">
    <source>
        <dbReference type="SAM" id="MobiDB-lite"/>
    </source>
</evidence>
<proteinExistence type="predicted"/>
<dbReference type="AlphaFoldDB" id="A0A7W7ZT63"/>
<gene>
    <name evidence="2" type="ORF">HDF15_004062</name>
</gene>
<dbReference type="EMBL" id="JACHIO010000019">
    <property type="protein sequence ID" value="MBB5065692.1"/>
    <property type="molecule type" value="Genomic_DNA"/>
</dbReference>
<feature type="region of interest" description="Disordered" evidence="1">
    <location>
        <begin position="1"/>
        <end position="34"/>
    </location>
</feature>
<evidence type="ECO:0000313" key="3">
    <source>
        <dbReference type="Proteomes" id="UP000584867"/>
    </source>
</evidence>
<evidence type="ECO:0000313" key="2">
    <source>
        <dbReference type="EMBL" id="MBB5065692.1"/>
    </source>
</evidence>
<accession>A0A7W7ZT63</accession>
<feature type="compositionally biased region" description="Polar residues" evidence="1">
    <location>
        <begin position="1"/>
        <end position="11"/>
    </location>
</feature>
<name>A0A7W7ZT63_9BACT</name>
<dbReference type="Proteomes" id="UP000584867">
    <property type="component" value="Unassembled WGS sequence"/>
</dbReference>
<organism evidence="2 3">
    <name type="scientific">Granulicella mallensis</name>
    <dbReference type="NCBI Taxonomy" id="940614"/>
    <lineage>
        <taxon>Bacteria</taxon>
        <taxon>Pseudomonadati</taxon>
        <taxon>Acidobacteriota</taxon>
        <taxon>Terriglobia</taxon>
        <taxon>Terriglobales</taxon>
        <taxon>Acidobacteriaceae</taxon>
        <taxon>Granulicella</taxon>
    </lineage>
</organism>
<protein>
    <submittedName>
        <fullName evidence="2">Uncharacterized protein</fullName>
    </submittedName>
</protein>
<dbReference type="RefSeq" id="WP_184258609.1">
    <property type="nucleotide sequence ID" value="NZ_JACHIO010000019.1"/>
</dbReference>